<dbReference type="InParanoid" id="M1DQQ1"/>
<organism evidence="1 2">
    <name type="scientific">Solanum tuberosum</name>
    <name type="common">Potato</name>
    <dbReference type="NCBI Taxonomy" id="4113"/>
    <lineage>
        <taxon>Eukaryota</taxon>
        <taxon>Viridiplantae</taxon>
        <taxon>Streptophyta</taxon>
        <taxon>Embryophyta</taxon>
        <taxon>Tracheophyta</taxon>
        <taxon>Spermatophyta</taxon>
        <taxon>Magnoliopsida</taxon>
        <taxon>eudicotyledons</taxon>
        <taxon>Gunneridae</taxon>
        <taxon>Pentapetalae</taxon>
        <taxon>asterids</taxon>
        <taxon>lamiids</taxon>
        <taxon>Solanales</taxon>
        <taxon>Solanaceae</taxon>
        <taxon>Solanoideae</taxon>
        <taxon>Solaneae</taxon>
        <taxon>Solanum</taxon>
    </lineage>
</organism>
<dbReference type="AlphaFoldDB" id="M1DQQ1"/>
<dbReference type="EnsemblPlants" id="PGSC0003DMT400092862">
    <property type="protein sequence ID" value="PGSC0003DMT400092862"/>
    <property type="gene ID" value="PGSC0003DMG400042433"/>
</dbReference>
<dbReference type="HOGENOM" id="CLU_043094_3_0_1"/>
<dbReference type="Gramene" id="PGSC0003DMT400092862">
    <property type="protein sequence ID" value="PGSC0003DMT400092862"/>
    <property type="gene ID" value="PGSC0003DMG400042433"/>
</dbReference>
<evidence type="ECO:0000313" key="2">
    <source>
        <dbReference type="Proteomes" id="UP000011115"/>
    </source>
</evidence>
<reference evidence="1" key="2">
    <citation type="submission" date="2015-06" db="UniProtKB">
        <authorList>
            <consortium name="EnsemblPlants"/>
        </authorList>
    </citation>
    <scope>IDENTIFICATION</scope>
    <source>
        <strain evidence="1">DM1-3 516 R44</strain>
    </source>
</reference>
<protein>
    <submittedName>
        <fullName evidence="1">Uncharacterized protein</fullName>
    </submittedName>
</protein>
<keyword evidence="2" id="KW-1185">Reference proteome</keyword>
<proteinExistence type="predicted"/>
<accession>M1DQQ1</accession>
<name>M1DQQ1_SOLTU</name>
<sequence length="116" mass="13314">MTKTNVEDMSHGSILSSVDWQERDDSWMGRMLGMVELHLLISGFPLTDVEMEELVERYLLRDSSMYMFRMGLTFQEPLHDDEAKVDDELDEDDTTLMAINRAYDVAGGRDGDDDEA</sequence>
<reference evidence="2" key="1">
    <citation type="journal article" date="2011" name="Nature">
        <title>Genome sequence and analysis of the tuber crop potato.</title>
        <authorList>
            <consortium name="The Potato Genome Sequencing Consortium"/>
        </authorList>
    </citation>
    <scope>NUCLEOTIDE SEQUENCE [LARGE SCALE GENOMIC DNA]</scope>
    <source>
        <strain evidence="2">cv. DM1-3 516 R44</strain>
    </source>
</reference>
<evidence type="ECO:0000313" key="1">
    <source>
        <dbReference type="EnsemblPlants" id="PGSC0003DMT400092862"/>
    </source>
</evidence>
<dbReference type="PaxDb" id="4113-PGSC0003DMT400092862"/>
<dbReference type="Proteomes" id="UP000011115">
    <property type="component" value="Unassembled WGS sequence"/>
</dbReference>